<name>A0A1M4X2D9_9BACT</name>
<accession>A0A1M4X2D9</accession>
<proteinExistence type="predicted"/>
<sequence length="117" mass="13792">MSQLKKTYEKYRDEFEKLEKHCSAFTSAANPFEYEQWAKTGGAYDRYGNDMMSSEVPDSIKEDHRLYWEQRDKIDAILRKDEKFQKLVASKNYETGGTGLEAFFWISLYVIKHKVGV</sequence>
<evidence type="ECO:0000313" key="1">
    <source>
        <dbReference type="EMBL" id="SHE87649.1"/>
    </source>
</evidence>
<dbReference type="Proteomes" id="UP000184041">
    <property type="component" value="Unassembled WGS sequence"/>
</dbReference>
<dbReference type="EMBL" id="FQUS01000004">
    <property type="protein sequence ID" value="SHE87649.1"/>
    <property type="molecule type" value="Genomic_DNA"/>
</dbReference>
<keyword evidence="2" id="KW-1185">Reference proteome</keyword>
<evidence type="ECO:0000313" key="2">
    <source>
        <dbReference type="Proteomes" id="UP000184041"/>
    </source>
</evidence>
<organism evidence="1 2">
    <name type="scientific">Fodinibius roseus</name>
    <dbReference type="NCBI Taxonomy" id="1194090"/>
    <lineage>
        <taxon>Bacteria</taxon>
        <taxon>Pseudomonadati</taxon>
        <taxon>Balneolota</taxon>
        <taxon>Balneolia</taxon>
        <taxon>Balneolales</taxon>
        <taxon>Balneolaceae</taxon>
        <taxon>Fodinibius</taxon>
    </lineage>
</organism>
<dbReference type="STRING" id="1194090.SAMN05443144_1042"/>
<protein>
    <submittedName>
        <fullName evidence="1">Uncharacterized protein</fullName>
    </submittedName>
</protein>
<dbReference type="RefSeq" id="WP_073059960.1">
    <property type="nucleotide sequence ID" value="NZ_FQUS01000004.1"/>
</dbReference>
<reference evidence="1 2" key="1">
    <citation type="submission" date="2016-11" db="EMBL/GenBank/DDBJ databases">
        <authorList>
            <person name="Jaros S."/>
            <person name="Januszkiewicz K."/>
            <person name="Wedrychowicz H."/>
        </authorList>
    </citation>
    <scope>NUCLEOTIDE SEQUENCE [LARGE SCALE GENOMIC DNA]</scope>
    <source>
        <strain evidence="1 2">DSM 21986</strain>
    </source>
</reference>
<gene>
    <name evidence="1" type="ORF">SAMN05443144_1042</name>
</gene>
<dbReference type="AlphaFoldDB" id="A0A1M4X2D9"/>